<name>A0A815JMU5_9BILA</name>
<evidence type="ECO:0000313" key="11">
    <source>
        <dbReference type="EMBL" id="CAF1378718.1"/>
    </source>
</evidence>
<dbReference type="InterPro" id="IPR003439">
    <property type="entry name" value="ABC_transporter-like_ATP-bd"/>
</dbReference>
<evidence type="ECO:0000256" key="6">
    <source>
        <dbReference type="ARBA" id="ARBA00022840"/>
    </source>
</evidence>
<reference evidence="11" key="1">
    <citation type="submission" date="2021-02" db="EMBL/GenBank/DDBJ databases">
        <authorList>
            <person name="Nowell W R."/>
        </authorList>
    </citation>
    <scope>NUCLEOTIDE SEQUENCE</scope>
</reference>
<dbReference type="FunFam" id="3.40.50.300:FF:000622">
    <property type="entry name" value="ATP-binding cassette sub-family G member 2"/>
    <property type="match status" value="1"/>
</dbReference>
<dbReference type="CDD" id="cd03213">
    <property type="entry name" value="ABCG_EPDR"/>
    <property type="match status" value="1"/>
</dbReference>
<evidence type="ECO:0000256" key="8">
    <source>
        <dbReference type="ARBA" id="ARBA00023136"/>
    </source>
</evidence>
<dbReference type="GO" id="GO:0016324">
    <property type="term" value="C:apical plasma membrane"/>
    <property type="evidence" value="ECO:0007669"/>
    <property type="project" value="UniProtKB-ARBA"/>
</dbReference>
<evidence type="ECO:0000259" key="10">
    <source>
        <dbReference type="PROSITE" id="PS50893"/>
    </source>
</evidence>
<dbReference type="Pfam" id="PF01061">
    <property type="entry name" value="ABC2_membrane"/>
    <property type="match status" value="1"/>
</dbReference>
<dbReference type="InterPro" id="IPR050352">
    <property type="entry name" value="ABCG_transporters"/>
</dbReference>
<dbReference type="PANTHER" id="PTHR48041:SF116">
    <property type="entry name" value="PROTEIN BROWN"/>
    <property type="match status" value="1"/>
</dbReference>
<feature type="transmembrane region" description="Helical" evidence="9">
    <location>
        <begin position="484"/>
        <end position="509"/>
    </location>
</feature>
<keyword evidence="6" id="KW-0067">ATP-binding</keyword>
<dbReference type="Gene3D" id="3.40.50.300">
    <property type="entry name" value="P-loop containing nucleotide triphosphate hydrolases"/>
    <property type="match status" value="1"/>
</dbReference>
<dbReference type="PANTHER" id="PTHR48041">
    <property type="entry name" value="ABC TRANSPORTER G FAMILY MEMBER 28"/>
    <property type="match status" value="1"/>
</dbReference>
<evidence type="ECO:0000313" key="13">
    <source>
        <dbReference type="Proteomes" id="UP000663832"/>
    </source>
</evidence>
<evidence type="ECO:0000256" key="5">
    <source>
        <dbReference type="ARBA" id="ARBA00022741"/>
    </source>
</evidence>
<keyword evidence="5" id="KW-0547">Nucleotide-binding</keyword>
<evidence type="ECO:0000256" key="2">
    <source>
        <dbReference type="ARBA" id="ARBA00005814"/>
    </source>
</evidence>
<evidence type="ECO:0000256" key="4">
    <source>
        <dbReference type="ARBA" id="ARBA00022692"/>
    </source>
</evidence>
<keyword evidence="4 9" id="KW-0812">Transmembrane</keyword>
<dbReference type="SUPFAM" id="SSF52540">
    <property type="entry name" value="P-loop containing nucleoside triphosphate hydrolases"/>
    <property type="match status" value="1"/>
</dbReference>
<feature type="transmembrane region" description="Helical" evidence="9">
    <location>
        <begin position="521"/>
        <end position="543"/>
    </location>
</feature>
<keyword evidence="7 9" id="KW-1133">Transmembrane helix</keyword>
<dbReference type="GO" id="GO:0015562">
    <property type="term" value="F:efflux transmembrane transporter activity"/>
    <property type="evidence" value="ECO:0007669"/>
    <property type="project" value="UniProtKB-ARBA"/>
</dbReference>
<accession>A0A815JMU5</accession>
<dbReference type="InterPro" id="IPR003593">
    <property type="entry name" value="AAA+_ATPase"/>
</dbReference>
<comment type="similarity">
    <text evidence="2">Belongs to the ABC transporter superfamily. ABCG family. Eye pigment precursor importer (TC 3.A.1.204) subfamily.</text>
</comment>
<evidence type="ECO:0000256" key="1">
    <source>
        <dbReference type="ARBA" id="ARBA00004141"/>
    </source>
</evidence>
<sequence>MNMFFCRRVSPILEHLPVETSTTAITDDNALSDIVIQANDDGISHHRPSELRNQRDTRVSMDLTSKGTLSFHNIRYVVGERRKNCYLSCIKLKSGKKIINNVSGIFTSGMNAIMGPTGCGKSSLLDVLADRKDPHGLSGQIFVDGCPPPPSFKYIVGYVVQDDIISGTLTVRENLMFSANVRLPADVTNNERQIRVTKVIQDLGLELCADTKMGTEFLRGVSGGERKRTCIGMELVLEPKILFLDEPTTGLDSATARNVMECLKVLSETGRTIIFSIHQPRYSIFKLFDTILLMCKGKNVYHGSASAMLPFFSDRGYQCELHDNPADFALDILIDASRNPDDLRKLNQAYRQSPMWSNVNSLSQREKSNDQFEKLRRKQQGAAARSLGVEIYYVSQRTLKNAIRNPALFLSQIVVAIILGLLIGLVFHDMEKTIDPGVQNRLGAIFFIIISQIFSTITALEPLLKERALFIHENVSGYYRISTFFIAKLICDVLPMRVLPSIIFSLIAYFLTGLQRSVGQFFVFLLTIFMSSVFGSAICFFISALIPVFAVAFIVVVLILVIMLVFSGFLIKLASIFNWLSWIQWISAFRYASNVLIINEFRNINFCLSNMSSVCPMSGLDVLNRQALDYETDWDMWKYFFALSMMTKQILATFPNLTDDERETMRAKASK</sequence>
<dbReference type="GO" id="GO:0016887">
    <property type="term" value="F:ATP hydrolysis activity"/>
    <property type="evidence" value="ECO:0007669"/>
    <property type="project" value="InterPro"/>
</dbReference>
<protein>
    <recommendedName>
        <fullName evidence="10">ABC transporter domain-containing protein</fullName>
    </recommendedName>
</protein>
<keyword evidence="13" id="KW-1185">Reference proteome</keyword>
<evidence type="ECO:0000313" key="12">
    <source>
        <dbReference type="EMBL" id="CAF1606750.1"/>
    </source>
</evidence>
<dbReference type="PROSITE" id="PS50893">
    <property type="entry name" value="ABC_TRANSPORTER_2"/>
    <property type="match status" value="1"/>
</dbReference>
<keyword evidence="3" id="KW-0813">Transport</keyword>
<dbReference type="GO" id="GO:0005524">
    <property type="term" value="F:ATP binding"/>
    <property type="evidence" value="ECO:0007669"/>
    <property type="project" value="UniProtKB-KW"/>
</dbReference>
<organism evidence="11 14">
    <name type="scientific">Adineta steineri</name>
    <dbReference type="NCBI Taxonomy" id="433720"/>
    <lineage>
        <taxon>Eukaryota</taxon>
        <taxon>Metazoa</taxon>
        <taxon>Spiralia</taxon>
        <taxon>Gnathifera</taxon>
        <taxon>Rotifera</taxon>
        <taxon>Eurotatoria</taxon>
        <taxon>Bdelloidea</taxon>
        <taxon>Adinetida</taxon>
        <taxon>Adinetidae</taxon>
        <taxon>Adineta</taxon>
    </lineage>
</organism>
<evidence type="ECO:0000313" key="14">
    <source>
        <dbReference type="Proteomes" id="UP000663877"/>
    </source>
</evidence>
<dbReference type="InterPro" id="IPR013525">
    <property type="entry name" value="ABC2_TM"/>
</dbReference>
<dbReference type="EMBL" id="CAJNOI010001063">
    <property type="protein sequence ID" value="CAF1378718.1"/>
    <property type="molecule type" value="Genomic_DNA"/>
</dbReference>
<feature type="transmembrane region" description="Helical" evidence="9">
    <location>
        <begin position="549"/>
        <end position="571"/>
    </location>
</feature>
<dbReference type="Pfam" id="PF19055">
    <property type="entry name" value="ABC2_membrane_7"/>
    <property type="match status" value="1"/>
</dbReference>
<dbReference type="SMART" id="SM00382">
    <property type="entry name" value="AAA"/>
    <property type="match status" value="1"/>
</dbReference>
<dbReference type="InterPro" id="IPR043926">
    <property type="entry name" value="ABCG_dom"/>
</dbReference>
<evidence type="ECO:0000256" key="7">
    <source>
        <dbReference type="ARBA" id="ARBA00022989"/>
    </source>
</evidence>
<feature type="transmembrane region" description="Helical" evidence="9">
    <location>
        <begin position="442"/>
        <end position="464"/>
    </location>
</feature>
<evidence type="ECO:0000256" key="9">
    <source>
        <dbReference type="SAM" id="Phobius"/>
    </source>
</evidence>
<dbReference type="AlphaFoldDB" id="A0A815JMU5"/>
<comment type="caution">
    <text evidence="11">The sequence shown here is derived from an EMBL/GenBank/DDBJ whole genome shotgun (WGS) entry which is preliminary data.</text>
</comment>
<dbReference type="Pfam" id="PF00005">
    <property type="entry name" value="ABC_tran"/>
    <property type="match status" value="1"/>
</dbReference>
<dbReference type="GO" id="GO:0008514">
    <property type="term" value="F:organic anion transmembrane transporter activity"/>
    <property type="evidence" value="ECO:0007669"/>
    <property type="project" value="UniProtKB-ARBA"/>
</dbReference>
<dbReference type="Proteomes" id="UP000663877">
    <property type="component" value="Unassembled WGS sequence"/>
</dbReference>
<keyword evidence="8 9" id="KW-0472">Membrane</keyword>
<feature type="domain" description="ABC transporter" evidence="10">
    <location>
        <begin position="69"/>
        <end position="321"/>
    </location>
</feature>
<gene>
    <name evidence="11" type="ORF">BJG266_LOCUS36445</name>
    <name evidence="12" type="ORF">QVE165_LOCUS53439</name>
</gene>
<dbReference type="InterPro" id="IPR027417">
    <property type="entry name" value="P-loop_NTPase"/>
</dbReference>
<proteinExistence type="inferred from homology"/>
<dbReference type="Proteomes" id="UP000663832">
    <property type="component" value="Unassembled WGS sequence"/>
</dbReference>
<dbReference type="GO" id="GO:0140359">
    <property type="term" value="F:ABC-type transporter activity"/>
    <property type="evidence" value="ECO:0007669"/>
    <property type="project" value="InterPro"/>
</dbReference>
<feature type="transmembrane region" description="Helical" evidence="9">
    <location>
        <begin position="407"/>
        <end position="430"/>
    </location>
</feature>
<dbReference type="EMBL" id="CAJNOM010001406">
    <property type="protein sequence ID" value="CAF1606750.1"/>
    <property type="molecule type" value="Genomic_DNA"/>
</dbReference>
<evidence type="ECO:0000256" key="3">
    <source>
        <dbReference type="ARBA" id="ARBA00022448"/>
    </source>
</evidence>
<dbReference type="OrthoDB" id="66620at2759"/>
<comment type="subcellular location">
    <subcellularLocation>
        <location evidence="1">Membrane</location>
        <topology evidence="1">Multi-pass membrane protein</topology>
    </subcellularLocation>
</comment>